<comment type="similarity">
    <text evidence="2 6">Belongs to the Nudix hydrolase family. NudJ subfamily.</text>
</comment>
<keyword evidence="5 6" id="KW-0378">Hydrolase</keyword>
<dbReference type="GO" id="GO:0017110">
    <property type="term" value="F:nucleoside diphosphate phosphatase activity"/>
    <property type="evidence" value="ECO:0007669"/>
    <property type="project" value="InterPro"/>
</dbReference>
<keyword evidence="6" id="KW-0460">Magnesium</keyword>
<dbReference type="Pfam" id="PF00293">
    <property type="entry name" value="NUDIX"/>
    <property type="match status" value="1"/>
</dbReference>
<evidence type="ECO:0000256" key="2">
    <source>
        <dbReference type="ARBA" id="ARBA00007608"/>
    </source>
</evidence>
<dbReference type="PROSITE" id="PS51462">
    <property type="entry name" value="NUDIX"/>
    <property type="match status" value="1"/>
</dbReference>
<dbReference type="GO" id="GO:0004787">
    <property type="term" value="F:thiamine diphosphate phosphatase activity"/>
    <property type="evidence" value="ECO:0007669"/>
    <property type="project" value="InterPro"/>
</dbReference>
<comment type="caution">
    <text evidence="8">The sequence shown here is derived from an EMBL/GenBank/DDBJ whole genome shotgun (WGS) entry which is preliminary data.</text>
</comment>
<name>A0A1E2V832_9GAMM</name>
<comment type="cofactor">
    <cofactor evidence="1 6">
        <name>Mg(2+)</name>
        <dbReference type="ChEBI" id="CHEBI:18420"/>
    </cofactor>
</comment>
<protein>
    <recommendedName>
        <fullName evidence="4 6">Phosphatase NudJ</fullName>
        <ecNumber evidence="6">3.6.1.-</ecNumber>
    </recommendedName>
</protein>
<dbReference type="CDD" id="cd03675">
    <property type="entry name" value="NUDIX_Hydrolase"/>
    <property type="match status" value="1"/>
</dbReference>
<evidence type="ECO:0000256" key="1">
    <source>
        <dbReference type="ARBA" id="ARBA00001946"/>
    </source>
</evidence>
<dbReference type="RefSeq" id="WP_068997552.1">
    <property type="nucleotide sequence ID" value="NZ_MDTQ01000001.1"/>
</dbReference>
<comment type="subunit">
    <text evidence="3 6">Monomer.</text>
</comment>
<dbReference type="OrthoDB" id="8594221at2"/>
<dbReference type="PANTHER" id="PTHR43222:SF11">
    <property type="entry name" value="PHOSPHATASE NUDJ"/>
    <property type="match status" value="1"/>
</dbReference>
<evidence type="ECO:0000256" key="4">
    <source>
        <dbReference type="ARBA" id="ARBA00015552"/>
    </source>
</evidence>
<evidence type="ECO:0000313" key="8">
    <source>
        <dbReference type="EMBL" id="ODC03147.1"/>
    </source>
</evidence>
<dbReference type="InterPro" id="IPR000086">
    <property type="entry name" value="NUDIX_hydrolase_dom"/>
</dbReference>
<dbReference type="SUPFAM" id="SSF55811">
    <property type="entry name" value="Nudix"/>
    <property type="match status" value="1"/>
</dbReference>
<dbReference type="InterPro" id="IPR033713">
    <property type="entry name" value="NudJ"/>
</dbReference>
<dbReference type="InterPro" id="IPR015797">
    <property type="entry name" value="NUDIX_hydrolase-like_dom_sf"/>
</dbReference>
<evidence type="ECO:0000256" key="3">
    <source>
        <dbReference type="ARBA" id="ARBA00011245"/>
    </source>
</evidence>
<reference evidence="8 9" key="1">
    <citation type="submission" date="2016-08" db="EMBL/GenBank/DDBJ databases">
        <authorList>
            <person name="Seilhamer J.J."/>
        </authorList>
    </citation>
    <scope>NUCLEOTIDE SEQUENCE [LARGE SCALE GENOMIC DNA]</scope>
    <source>
        <strain evidence="8 9">PH27A</strain>
    </source>
</reference>
<gene>
    <name evidence="6" type="primary">nudJ</name>
    <name evidence="8" type="ORF">BFW38_05895</name>
</gene>
<dbReference type="STRING" id="197479.BFW38_05895"/>
<evidence type="ECO:0000256" key="5">
    <source>
        <dbReference type="ARBA" id="ARBA00022801"/>
    </source>
</evidence>
<dbReference type="PANTHER" id="PTHR43222">
    <property type="entry name" value="NUDIX HYDROLASE 23"/>
    <property type="match status" value="1"/>
</dbReference>
<dbReference type="EC" id="3.6.1.-" evidence="6"/>
<feature type="domain" description="Nudix hydrolase" evidence="7">
    <location>
        <begin position="5"/>
        <end position="137"/>
    </location>
</feature>
<dbReference type="Gene3D" id="3.90.79.10">
    <property type="entry name" value="Nucleoside Triphosphate Pyrophosphohydrolase"/>
    <property type="match status" value="1"/>
</dbReference>
<organism evidence="8 9">
    <name type="scientific">Terasakiispira papahanaumokuakeensis</name>
    <dbReference type="NCBI Taxonomy" id="197479"/>
    <lineage>
        <taxon>Bacteria</taxon>
        <taxon>Pseudomonadati</taxon>
        <taxon>Pseudomonadota</taxon>
        <taxon>Gammaproteobacteria</taxon>
        <taxon>Oceanospirillales</taxon>
        <taxon>Terasakiispira</taxon>
    </lineage>
</organism>
<dbReference type="PROSITE" id="PS00893">
    <property type="entry name" value="NUDIX_BOX"/>
    <property type="match status" value="1"/>
</dbReference>
<keyword evidence="9" id="KW-1185">Reference proteome</keyword>
<accession>A0A1E2V832</accession>
<proteinExistence type="inferred from homology"/>
<evidence type="ECO:0000313" key="9">
    <source>
        <dbReference type="Proteomes" id="UP000094291"/>
    </source>
</evidence>
<dbReference type="GO" id="GO:0017111">
    <property type="term" value="F:ribonucleoside triphosphate phosphatase activity"/>
    <property type="evidence" value="ECO:0007669"/>
    <property type="project" value="InterPro"/>
</dbReference>
<evidence type="ECO:0000256" key="6">
    <source>
        <dbReference type="RuleBase" id="RU364043"/>
    </source>
</evidence>
<evidence type="ECO:0000259" key="7">
    <source>
        <dbReference type="PROSITE" id="PS51462"/>
    </source>
</evidence>
<dbReference type="Proteomes" id="UP000094291">
    <property type="component" value="Unassembled WGS sequence"/>
</dbReference>
<dbReference type="InterPro" id="IPR020084">
    <property type="entry name" value="NUDIX_hydrolase_CS"/>
</dbReference>
<dbReference type="AlphaFoldDB" id="A0A1E2V832"/>
<dbReference type="EMBL" id="MDTQ01000001">
    <property type="protein sequence ID" value="ODC03147.1"/>
    <property type="molecule type" value="Genomic_DNA"/>
</dbReference>
<sequence length="154" mass="17736">MTRWMPHATVATVIHDDGYFLLTEEMSEGRQVLNQPAGHIEFGESLIAAAYRETLEETGWEVNITHYQGLYINTSPSGITYHRHCFIGTPIKAQPDATLDEGIIGPRWLTWNDLLNAEQQQQLRSPMVIPCYRDFRDGKQFPLDIIWNFDQGDR</sequence>